<evidence type="ECO:0000256" key="1">
    <source>
        <dbReference type="SAM" id="MobiDB-lite"/>
    </source>
</evidence>
<evidence type="ECO:0000313" key="2">
    <source>
        <dbReference type="EMBL" id="GFT73593.1"/>
    </source>
</evidence>
<organism evidence="2 3">
    <name type="scientific">Nephila pilipes</name>
    <name type="common">Giant wood spider</name>
    <name type="synonym">Nephila maculata</name>
    <dbReference type="NCBI Taxonomy" id="299642"/>
    <lineage>
        <taxon>Eukaryota</taxon>
        <taxon>Metazoa</taxon>
        <taxon>Ecdysozoa</taxon>
        <taxon>Arthropoda</taxon>
        <taxon>Chelicerata</taxon>
        <taxon>Arachnida</taxon>
        <taxon>Araneae</taxon>
        <taxon>Araneomorphae</taxon>
        <taxon>Entelegynae</taxon>
        <taxon>Araneoidea</taxon>
        <taxon>Nephilidae</taxon>
        <taxon>Nephila</taxon>
    </lineage>
</organism>
<sequence length="99" mass="10770">MVLGTSGTPGALFQNNTRHSIGDVTHCHRRDSSGVRGGGSSSTPDRLVAHLSPTLYFSFGTTPHRYQSEGCCYIPPNIQESGAARLKEPLAFRIEHQMN</sequence>
<feature type="region of interest" description="Disordered" evidence="1">
    <location>
        <begin position="1"/>
        <end position="45"/>
    </location>
</feature>
<evidence type="ECO:0000313" key="3">
    <source>
        <dbReference type="Proteomes" id="UP000887013"/>
    </source>
</evidence>
<comment type="caution">
    <text evidence="2">The sequence shown here is derived from an EMBL/GenBank/DDBJ whole genome shotgun (WGS) entry which is preliminary data.</text>
</comment>
<keyword evidence="3" id="KW-1185">Reference proteome</keyword>
<name>A0A8X6PNM9_NEPPI</name>
<reference evidence="2" key="1">
    <citation type="submission" date="2020-08" db="EMBL/GenBank/DDBJ databases">
        <title>Multicomponent nature underlies the extraordinary mechanical properties of spider dragline silk.</title>
        <authorList>
            <person name="Kono N."/>
            <person name="Nakamura H."/>
            <person name="Mori M."/>
            <person name="Yoshida Y."/>
            <person name="Ohtoshi R."/>
            <person name="Malay A.D."/>
            <person name="Moran D.A.P."/>
            <person name="Tomita M."/>
            <person name="Numata K."/>
            <person name="Arakawa K."/>
        </authorList>
    </citation>
    <scope>NUCLEOTIDE SEQUENCE</scope>
</reference>
<gene>
    <name evidence="2" type="ORF">NPIL_228461</name>
</gene>
<dbReference type="Proteomes" id="UP000887013">
    <property type="component" value="Unassembled WGS sequence"/>
</dbReference>
<proteinExistence type="predicted"/>
<feature type="compositionally biased region" description="Polar residues" evidence="1">
    <location>
        <begin position="1"/>
        <end position="19"/>
    </location>
</feature>
<protein>
    <submittedName>
        <fullName evidence="2">Uncharacterized protein</fullName>
    </submittedName>
</protein>
<dbReference type="EMBL" id="BMAW01021593">
    <property type="protein sequence ID" value="GFT73593.1"/>
    <property type="molecule type" value="Genomic_DNA"/>
</dbReference>
<accession>A0A8X6PNM9</accession>
<dbReference type="AlphaFoldDB" id="A0A8X6PNM9"/>